<accession>A0A1M5TJT0</accession>
<dbReference type="InterPro" id="IPR037208">
    <property type="entry name" value="Spo0E-like_sf"/>
</dbReference>
<name>A0A1M5TJT0_9CLOT</name>
<dbReference type="GO" id="GO:0043937">
    <property type="term" value="P:regulation of sporulation"/>
    <property type="evidence" value="ECO:0007669"/>
    <property type="project" value="InterPro"/>
</dbReference>
<dbReference type="SUPFAM" id="SSF140500">
    <property type="entry name" value="BAS1536-like"/>
    <property type="match status" value="1"/>
</dbReference>
<reference evidence="1 2" key="1">
    <citation type="submission" date="2016-11" db="EMBL/GenBank/DDBJ databases">
        <authorList>
            <person name="Jaros S."/>
            <person name="Januszkiewicz K."/>
            <person name="Wedrychowicz H."/>
        </authorList>
    </citation>
    <scope>NUCLEOTIDE SEQUENCE [LARGE SCALE GENOMIC DNA]</scope>
    <source>
        <strain evidence="1 2">DSM 6191</strain>
    </source>
</reference>
<dbReference type="InterPro" id="IPR018540">
    <property type="entry name" value="Spo0E-like"/>
</dbReference>
<dbReference type="AlphaFoldDB" id="A0A1M5TJT0"/>
<sequence length="57" mass="6796">MKKEEIISIHIDILRERLEHLIEIKENNLIDEEVIYASNLLNEALNKYNNLVHNVKI</sequence>
<evidence type="ECO:0000313" key="2">
    <source>
        <dbReference type="Proteomes" id="UP000184241"/>
    </source>
</evidence>
<dbReference type="Pfam" id="PF09388">
    <property type="entry name" value="SpoOE-like"/>
    <property type="match status" value="1"/>
</dbReference>
<evidence type="ECO:0000313" key="1">
    <source>
        <dbReference type="EMBL" id="SHH50959.1"/>
    </source>
</evidence>
<dbReference type="RefSeq" id="WP_021802165.1">
    <property type="nucleotide sequence ID" value="NZ_FQXU01000003.1"/>
</dbReference>
<organism evidence="1 2">
    <name type="scientific">Clostridium intestinale DSM 6191</name>
    <dbReference type="NCBI Taxonomy" id="1121320"/>
    <lineage>
        <taxon>Bacteria</taxon>
        <taxon>Bacillati</taxon>
        <taxon>Bacillota</taxon>
        <taxon>Clostridia</taxon>
        <taxon>Eubacteriales</taxon>
        <taxon>Clostridiaceae</taxon>
        <taxon>Clostridium</taxon>
    </lineage>
</organism>
<gene>
    <name evidence="1" type="ORF">SAMN02745941_00236</name>
</gene>
<dbReference type="Proteomes" id="UP000184241">
    <property type="component" value="Unassembled WGS sequence"/>
</dbReference>
<dbReference type="EMBL" id="FQXU01000003">
    <property type="protein sequence ID" value="SHH50959.1"/>
    <property type="molecule type" value="Genomic_DNA"/>
</dbReference>
<protein>
    <submittedName>
        <fullName evidence="1">Spo0E like sporulation regulatory protein</fullName>
    </submittedName>
</protein>
<proteinExistence type="predicted"/>